<dbReference type="PANTHER" id="PTHR38166:SF1">
    <property type="entry name" value="C2H2-TYPE DOMAIN-CONTAINING PROTEIN"/>
    <property type="match status" value="1"/>
</dbReference>
<feature type="region of interest" description="Disordered" evidence="1">
    <location>
        <begin position="65"/>
        <end position="146"/>
    </location>
</feature>
<reference evidence="2" key="1">
    <citation type="submission" date="2023-06" db="EMBL/GenBank/DDBJ databases">
        <title>Genome-scale phylogeny and comparative genomics of the fungal order Sordariales.</title>
        <authorList>
            <consortium name="Lawrence Berkeley National Laboratory"/>
            <person name="Hensen N."/>
            <person name="Bonometti L."/>
            <person name="Westerberg I."/>
            <person name="Brannstrom I.O."/>
            <person name="Guillou S."/>
            <person name="Cros-Aarteil S."/>
            <person name="Calhoun S."/>
            <person name="Haridas S."/>
            <person name="Kuo A."/>
            <person name="Mondo S."/>
            <person name="Pangilinan J."/>
            <person name="Riley R."/>
            <person name="Labutti K."/>
            <person name="Andreopoulos B."/>
            <person name="Lipzen A."/>
            <person name="Chen C."/>
            <person name="Yanf M."/>
            <person name="Daum C."/>
            <person name="Ng V."/>
            <person name="Clum A."/>
            <person name="Steindorff A."/>
            <person name="Ohm R."/>
            <person name="Martin F."/>
            <person name="Silar P."/>
            <person name="Natvig D."/>
            <person name="Lalanne C."/>
            <person name="Gautier V."/>
            <person name="Ament-Velasquez S.L."/>
            <person name="Kruys A."/>
            <person name="Hutchinson M.I."/>
            <person name="Powell A.J."/>
            <person name="Barry K."/>
            <person name="Miller A.N."/>
            <person name="Grigoriev I.V."/>
            <person name="Debuchy R."/>
            <person name="Gladieux P."/>
            <person name="Thoren M.H."/>
            <person name="Johannesson H."/>
        </authorList>
    </citation>
    <scope>NUCLEOTIDE SEQUENCE</scope>
    <source>
        <strain evidence="2">PSN4</strain>
    </source>
</reference>
<dbReference type="PANTHER" id="PTHR38166">
    <property type="entry name" value="C2H2-TYPE DOMAIN-CONTAINING PROTEIN-RELATED"/>
    <property type="match status" value="1"/>
</dbReference>
<feature type="compositionally biased region" description="Low complexity" evidence="1">
    <location>
        <begin position="92"/>
        <end position="106"/>
    </location>
</feature>
<evidence type="ECO:0000256" key="1">
    <source>
        <dbReference type="SAM" id="MobiDB-lite"/>
    </source>
</evidence>
<evidence type="ECO:0008006" key="4">
    <source>
        <dbReference type="Google" id="ProtNLM"/>
    </source>
</evidence>
<protein>
    <recommendedName>
        <fullName evidence="4">C2H2-type domain-containing protein</fullName>
    </recommendedName>
</protein>
<evidence type="ECO:0000313" key="3">
    <source>
        <dbReference type="Proteomes" id="UP001239445"/>
    </source>
</evidence>
<dbReference type="EMBL" id="MU839828">
    <property type="protein sequence ID" value="KAK1758811.1"/>
    <property type="molecule type" value="Genomic_DNA"/>
</dbReference>
<gene>
    <name evidence="2" type="ORF">QBC47DRAFT_95935</name>
</gene>
<dbReference type="AlphaFoldDB" id="A0AAJ0BMU0"/>
<name>A0AAJ0BMU0_9PEZI</name>
<feature type="compositionally biased region" description="Polar residues" evidence="1">
    <location>
        <begin position="71"/>
        <end position="85"/>
    </location>
</feature>
<dbReference type="Proteomes" id="UP001239445">
    <property type="component" value="Unassembled WGS sequence"/>
</dbReference>
<sequence>MQQVADKMHTQAPTTALDQHQKAVGTSCSSLGQLQCGIVSELAWRDALLQWLLWVALVHLPSLSGKGQGKQLPSASSSVTNNQFPHQEDRSGAPSIAAASSSIVGPRYGAKRGKGNTHDDNDDSGNDSNDDKGDSRTRPQQQDGVNWACPYYKSNPFFHQQCKNAKLSRLGDITQHIRRKHSQPPFCTICGFVAEGSSPPIQESKLKEHRRQPGGCQPKDFLPPPGATQDQLTKLSGNLVPLPDPPTGAAANTREKKWFRIFSIVLPGFPLPSSPYKDSDMADPLLVLLLTYINRGGLIEVAQLLGKPELAAPVTGPLGLCLAHFWFWATNFATSYSQHTETQSLQPFPPVENESDFTQSAAAVLNANDAGGLLVSRSGSAGQLPITSTTLEFGTSWNPPNASDGIDSLDHLD</sequence>
<comment type="caution">
    <text evidence="2">The sequence shown here is derived from an EMBL/GenBank/DDBJ whole genome shotgun (WGS) entry which is preliminary data.</text>
</comment>
<proteinExistence type="predicted"/>
<keyword evidence="3" id="KW-1185">Reference proteome</keyword>
<organism evidence="2 3">
    <name type="scientific">Echria macrotheca</name>
    <dbReference type="NCBI Taxonomy" id="438768"/>
    <lineage>
        <taxon>Eukaryota</taxon>
        <taxon>Fungi</taxon>
        <taxon>Dikarya</taxon>
        <taxon>Ascomycota</taxon>
        <taxon>Pezizomycotina</taxon>
        <taxon>Sordariomycetes</taxon>
        <taxon>Sordariomycetidae</taxon>
        <taxon>Sordariales</taxon>
        <taxon>Schizotheciaceae</taxon>
        <taxon>Echria</taxon>
    </lineage>
</organism>
<feature type="region of interest" description="Disordered" evidence="1">
    <location>
        <begin position="393"/>
        <end position="413"/>
    </location>
</feature>
<accession>A0AAJ0BMU0</accession>
<evidence type="ECO:0000313" key="2">
    <source>
        <dbReference type="EMBL" id="KAK1758811.1"/>
    </source>
</evidence>